<dbReference type="EMBL" id="LCNO01000005">
    <property type="protein sequence ID" value="KKU58211.1"/>
    <property type="molecule type" value="Genomic_DNA"/>
</dbReference>
<dbReference type="STRING" id="1618358.UX80_C0005G0031"/>
<dbReference type="AlphaFoldDB" id="A0A0G1RM55"/>
<organism evidence="1 2">
    <name type="scientific">Candidatus Amesbacteria bacterium GW2011_GWA2_47_11b</name>
    <dbReference type="NCBI Taxonomy" id="1618358"/>
    <lineage>
        <taxon>Bacteria</taxon>
        <taxon>Candidatus Amesiibacteriota</taxon>
    </lineage>
</organism>
<reference evidence="1 2" key="1">
    <citation type="journal article" date="2015" name="Nature">
        <title>rRNA introns, odd ribosomes, and small enigmatic genomes across a large radiation of phyla.</title>
        <authorList>
            <person name="Brown C.T."/>
            <person name="Hug L.A."/>
            <person name="Thomas B.C."/>
            <person name="Sharon I."/>
            <person name="Castelle C.J."/>
            <person name="Singh A."/>
            <person name="Wilkins M.J."/>
            <person name="Williams K.H."/>
            <person name="Banfield J.F."/>
        </authorList>
    </citation>
    <scope>NUCLEOTIDE SEQUENCE [LARGE SCALE GENOMIC DNA]</scope>
</reference>
<comment type="caution">
    <text evidence="1">The sequence shown here is derived from an EMBL/GenBank/DDBJ whole genome shotgun (WGS) entry which is preliminary data.</text>
</comment>
<dbReference type="Proteomes" id="UP000034307">
    <property type="component" value="Unassembled WGS sequence"/>
</dbReference>
<evidence type="ECO:0000313" key="2">
    <source>
        <dbReference type="Proteomes" id="UP000034307"/>
    </source>
</evidence>
<gene>
    <name evidence="1" type="ORF">UX80_C0005G0031</name>
</gene>
<evidence type="ECO:0000313" key="1">
    <source>
        <dbReference type="EMBL" id="KKU58211.1"/>
    </source>
</evidence>
<proteinExistence type="predicted"/>
<protein>
    <recommendedName>
        <fullName evidence="3">DUF5678 domain-containing protein</fullName>
    </recommendedName>
</protein>
<name>A0A0G1RM55_9BACT</name>
<sequence length="64" mass="7112">MKIKTYDQSGLGKYSNKWLALDPSSMKVVVSGNKVADVLNRAKKEGIERPVLTRAPKNYGAYIL</sequence>
<accession>A0A0G1RM55</accession>
<evidence type="ECO:0008006" key="3">
    <source>
        <dbReference type="Google" id="ProtNLM"/>
    </source>
</evidence>